<feature type="compositionally biased region" description="Basic and acidic residues" evidence="1">
    <location>
        <begin position="503"/>
        <end position="512"/>
    </location>
</feature>
<name>A0A8T0ER31_ARGBR</name>
<evidence type="ECO:0000259" key="2">
    <source>
        <dbReference type="PROSITE" id="PS50011"/>
    </source>
</evidence>
<dbReference type="InterPro" id="IPR000719">
    <property type="entry name" value="Prot_kinase_dom"/>
</dbReference>
<dbReference type="AlphaFoldDB" id="A0A8T0ER31"/>
<feature type="domain" description="Protein kinase" evidence="2">
    <location>
        <begin position="23"/>
        <end position="289"/>
    </location>
</feature>
<dbReference type="Gene3D" id="1.10.510.10">
    <property type="entry name" value="Transferase(Phosphotransferase) domain 1"/>
    <property type="match status" value="1"/>
</dbReference>
<organism evidence="3 4">
    <name type="scientific">Argiope bruennichi</name>
    <name type="common">Wasp spider</name>
    <name type="synonym">Aranea bruennichi</name>
    <dbReference type="NCBI Taxonomy" id="94029"/>
    <lineage>
        <taxon>Eukaryota</taxon>
        <taxon>Metazoa</taxon>
        <taxon>Ecdysozoa</taxon>
        <taxon>Arthropoda</taxon>
        <taxon>Chelicerata</taxon>
        <taxon>Arachnida</taxon>
        <taxon>Araneae</taxon>
        <taxon>Araneomorphae</taxon>
        <taxon>Entelegynae</taxon>
        <taxon>Araneoidea</taxon>
        <taxon>Araneidae</taxon>
        <taxon>Argiope</taxon>
    </lineage>
</organism>
<keyword evidence="4" id="KW-1185">Reference proteome</keyword>
<dbReference type="Pfam" id="PF07714">
    <property type="entry name" value="PK_Tyr_Ser-Thr"/>
    <property type="match status" value="1"/>
</dbReference>
<dbReference type="SMART" id="SM00220">
    <property type="entry name" value="S_TKc"/>
    <property type="match status" value="1"/>
</dbReference>
<dbReference type="GO" id="GO:0005524">
    <property type="term" value="F:ATP binding"/>
    <property type="evidence" value="ECO:0007669"/>
    <property type="project" value="InterPro"/>
</dbReference>
<proteinExistence type="predicted"/>
<dbReference type="SUPFAM" id="SSF56112">
    <property type="entry name" value="Protein kinase-like (PK-like)"/>
    <property type="match status" value="1"/>
</dbReference>
<keyword evidence="3" id="KW-0808">Transferase</keyword>
<sequence length="966" mass="111322">MNEYQSSESRLNSLWSINGNKRYSLKKFINNGKFITHILFKDKYKDRDVIGKVVMSFSEGEVFHWPRLYHRSLAPLLDVVSIGANISILISTYDEIKLREIVHNEDFVNSQSCFTNKKIYLQDVLWGLDYLHRNSLVLMNMSDANVYICLESNKAVITDFSCLKSICQAKKHKFPLPPFYQAPEVSEPNNVHNKYCTFNPIAAEIWAFGVMTLEVFLQHRVPWALVDYNCSRALEIVNYIDSDTLKIANKGSIVLDEDSINFKEFLNLFLTYHPYNRCDARRAALAMFLQPTRQRIAQEISKSCNQQRNERTEGKGTGDGSIALKYLSSTESSQVISKSHNLHISERADKKVKSDSSVEMKSLLTSKSSETLHSSKHRLTSQFSLLELESSSKKSNSNAGLSSKTSREHLPVADSYSIYENTREQLISMQTKEVPSIRKVHSSNYPNRKGIQHVQKFNDDTTHQISENMSDKGSLHSVNIQQESTQSTLCNQMTESTRSCSMRKNELDRSKSESFSSSRIEESRSIQRYKNSLINLKTERNHNSNEVADNEAFENDQLSQSRRYCPRSQSLYFHSFGHESRNSYISLRNLQPSKRNSTNRMKMNETSSLVQSAPALGYFRKTSDFKKSDMPISTLNIKRKKSKKSWKCMVENENGQIEVHNHSNQSTKNDSRLQNSSRNEKETDLRLVVCENQPFELTGKWKRLHETNIIENSHCILRNRFHCPVHSKIKSSNSFQQNRDIKEESHQSPEQPKKWKSSHLFKSGPLSNCYYSQISENFKPPNSGVEFTGTNKIINFRKKHRKYSKKYSYKQVVNADDNPSDLISVDGFTLNRSQSIEKKRKKKLRKRCLIHIEVVSQKCSKVHAKDIQPMTAAAKKRDTCQKHDKTQKDSTKQRRKKCHEVKIEENLNLSPITQDNASTQTVISRRSFTILTAESANNHADPKDKHKDKRKSIKKTALYCLCLGSE</sequence>
<dbReference type="InterPro" id="IPR001245">
    <property type="entry name" value="Ser-Thr/Tyr_kinase_cat_dom"/>
</dbReference>
<keyword evidence="3" id="KW-0418">Kinase</keyword>
<feature type="compositionally biased region" description="Basic and acidic residues" evidence="1">
    <location>
        <begin position="739"/>
        <end position="753"/>
    </location>
</feature>
<reference evidence="3" key="2">
    <citation type="submission" date="2020-06" db="EMBL/GenBank/DDBJ databases">
        <authorList>
            <person name="Sheffer M."/>
        </authorList>
    </citation>
    <scope>NUCLEOTIDE SEQUENCE</scope>
</reference>
<feature type="compositionally biased region" description="Basic and acidic residues" evidence="1">
    <location>
        <begin position="875"/>
        <end position="892"/>
    </location>
</feature>
<evidence type="ECO:0000313" key="3">
    <source>
        <dbReference type="EMBL" id="KAF8778187.1"/>
    </source>
</evidence>
<dbReference type="Proteomes" id="UP000807504">
    <property type="component" value="Unassembled WGS sequence"/>
</dbReference>
<dbReference type="EMBL" id="JABXBU010002072">
    <property type="protein sequence ID" value="KAF8778187.1"/>
    <property type="molecule type" value="Genomic_DNA"/>
</dbReference>
<evidence type="ECO:0000313" key="4">
    <source>
        <dbReference type="Proteomes" id="UP000807504"/>
    </source>
</evidence>
<reference evidence="3" key="1">
    <citation type="journal article" date="2020" name="bioRxiv">
        <title>Chromosome-level reference genome of the European wasp spider Argiope bruennichi: a resource for studies on range expansion and evolutionary adaptation.</title>
        <authorList>
            <person name="Sheffer M.M."/>
            <person name="Hoppe A."/>
            <person name="Krehenwinkel H."/>
            <person name="Uhl G."/>
            <person name="Kuss A.W."/>
            <person name="Jensen L."/>
            <person name="Jensen C."/>
            <person name="Gillespie R.G."/>
            <person name="Hoff K.J."/>
            <person name="Prost S."/>
        </authorList>
    </citation>
    <scope>NUCLEOTIDE SEQUENCE</scope>
</reference>
<feature type="compositionally biased region" description="Polar residues" evidence="1">
    <location>
        <begin position="662"/>
        <end position="677"/>
    </location>
</feature>
<dbReference type="InterPro" id="IPR011009">
    <property type="entry name" value="Kinase-like_dom_sf"/>
</dbReference>
<feature type="region of interest" description="Disordered" evidence="1">
    <location>
        <begin position="731"/>
        <end position="759"/>
    </location>
</feature>
<gene>
    <name evidence="3" type="ORF">HNY73_014932</name>
</gene>
<dbReference type="GO" id="GO:0004672">
    <property type="term" value="F:protein kinase activity"/>
    <property type="evidence" value="ECO:0007669"/>
    <property type="project" value="InterPro"/>
</dbReference>
<feature type="region of interest" description="Disordered" evidence="1">
    <location>
        <begin position="654"/>
        <end position="681"/>
    </location>
</feature>
<feature type="region of interest" description="Disordered" evidence="1">
    <location>
        <begin position="496"/>
        <end position="519"/>
    </location>
</feature>
<comment type="caution">
    <text evidence="3">The sequence shown here is derived from an EMBL/GenBank/DDBJ whole genome shotgun (WGS) entry which is preliminary data.</text>
</comment>
<evidence type="ECO:0000256" key="1">
    <source>
        <dbReference type="SAM" id="MobiDB-lite"/>
    </source>
</evidence>
<dbReference type="PROSITE" id="PS50011">
    <property type="entry name" value="PROTEIN_KINASE_DOM"/>
    <property type="match status" value="1"/>
</dbReference>
<accession>A0A8T0ER31</accession>
<feature type="region of interest" description="Disordered" evidence="1">
    <location>
        <begin position="873"/>
        <end position="898"/>
    </location>
</feature>
<protein>
    <submittedName>
        <fullName evidence="3">Serine/threonine-protein kinase sid1 like protein</fullName>
    </submittedName>
</protein>